<dbReference type="AlphaFoldDB" id="A0A8H2PGI1"/>
<proteinExistence type="predicted"/>
<name>A0A8H2PGI1_MYCMU</name>
<gene>
    <name evidence="1" type="ORF">C1S78_15915</name>
</gene>
<dbReference type="EMBL" id="POTL01000001">
    <property type="protein sequence ID" value="TLH53641.1"/>
    <property type="molecule type" value="Genomic_DNA"/>
</dbReference>
<comment type="caution">
    <text evidence="1">The sequence shown here is derived from an EMBL/GenBank/DDBJ whole genome shotgun (WGS) entry which is preliminary data.</text>
</comment>
<organism evidence="1">
    <name type="scientific">Mycolicibacterium mucogenicum DSM 44124</name>
    <dbReference type="NCBI Taxonomy" id="1226753"/>
    <lineage>
        <taxon>Bacteria</taxon>
        <taxon>Bacillati</taxon>
        <taxon>Actinomycetota</taxon>
        <taxon>Actinomycetes</taxon>
        <taxon>Mycobacteriales</taxon>
        <taxon>Mycobacteriaceae</taxon>
        <taxon>Mycolicibacterium</taxon>
    </lineage>
</organism>
<accession>A0A8H2PGI1</accession>
<sequence>MTARLHWTQRIFIDTRYSHVDDVRNRSIFQLAATRERVLAGATNVQVRTDDGSTPELRLST</sequence>
<protein>
    <submittedName>
        <fullName evidence="1">Uncharacterized protein</fullName>
    </submittedName>
</protein>
<evidence type="ECO:0000313" key="1">
    <source>
        <dbReference type="EMBL" id="TLH53641.1"/>
    </source>
</evidence>
<reference evidence="1" key="1">
    <citation type="submission" date="2018-01" db="EMBL/GenBank/DDBJ databases">
        <title>Comparative genomics of Mycobacterium mucogenicum and Mycobacterium neoaurum clade members emphasizing tRNA and non-coding RNA.</title>
        <authorList>
            <person name="Behra P.R.K."/>
            <person name="Pettersson B.M.F."/>
            <person name="Das S."/>
            <person name="Dasgupta S."/>
            <person name="Kirsebom L.A."/>
        </authorList>
    </citation>
    <scope>NUCLEOTIDE SEQUENCE</scope>
    <source>
        <strain evidence="1">DSM 44124</strain>
    </source>
</reference>